<name>A0AAW1UTP7_9CUCU</name>
<evidence type="ECO:0000313" key="3">
    <source>
        <dbReference type="EMBL" id="KAK9883201.1"/>
    </source>
</evidence>
<feature type="compositionally biased region" description="Polar residues" evidence="2">
    <location>
        <begin position="545"/>
        <end position="556"/>
    </location>
</feature>
<feature type="region of interest" description="Disordered" evidence="2">
    <location>
        <begin position="396"/>
        <end position="676"/>
    </location>
</feature>
<evidence type="ECO:0000313" key="4">
    <source>
        <dbReference type="Proteomes" id="UP001431783"/>
    </source>
</evidence>
<accession>A0AAW1UTP7</accession>
<feature type="compositionally biased region" description="Low complexity" evidence="2">
    <location>
        <begin position="18"/>
        <end position="34"/>
    </location>
</feature>
<dbReference type="EMBL" id="JARQZJ010000091">
    <property type="protein sequence ID" value="KAK9883201.1"/>
    <property type="molecule type" value="Genomic_DNA"/>
</dbReference>
<organism evidence="3 4">
    <name type="scientific">Henosepilachna vigintioctopunctata</name>
    <dbReference type="NCBI Taxonomy" id="420089"/>
    <lineage>
        <taxon>Eukaryota</taxon>
        <taxon>Metazoa</taxon>
        <taxon>Ecdysozoa</taxon>
        <taxon>Arthropoda</taxon>
        <taxon>Hexapoda</taxon>
        <taxon>Insecta</taxon>
        <taxon>Pterygota</taxon>
        <taxon>Neoptera</taxon>
        <taxon>Endopterygota</taxon>
        <taxon>Coleoptera</taxon>
        <taxon>Polyphaga</taxon>
        <taxon>Cucujiformia</taxon>
        <taxon>Coccinelloidea</taxon>
        <taxon>Coccinellidae</taxon>
        <taxon>Epilachninae</taxon>
        <taxon>Epilachnini</taxon>
        <taxon>Henosepilachna</taxon>
    </lineage>
</organism>
<keyword evidence="4" id="KW-1185">Reference proteome</keyword>
<feature type="compositionally biased region" description="Low complexity" evidence="2">
    <location>
        <begin position="493"/>
        <end position="504"/>
    </location>
</feature>
<feature type="region of interest" description="Disordered" evidence="2">
    <location>
        <begin position="1"/>
        <end position="84"/>
    </location>
</feature>
<protein>
    <submittedName>
        <fullName evidence="3">Uncharacterized protein</fullName>
    </submittedName>
</protein>
<dbReference type="Proteomes" id="UP001431783">
    <property type="component" value="Unassembled WGS sequence"/>
</dbReference>
<sequence length="676" mass="74267">MASRRVVNPSTGAIPKQPRGGSAGPSRPGSAKASRPGSAGSSKATESATKKGIRMPPPCPKAAEALKKKQKMEGDIPPPRKIFDTPAFSIPLKKVQTNPLLADKDKKRTIRRNIPPGEDITEMKRIIVSLKKHTDITVGEFIALIAPSTGDNGEVLRTVLNDDMNSFRNLARKIYDTMTQDVSDVLTNQTIQLKEFEQEKVTLYTEKMMKAINEIYSYAAKFDFESYYRDSEGYLATLFPVPRVIEKDSEEAEMHRRQQAYHRLNWLKTEGERLAAENVRLQARLNELKREQQEEMLSAEAREAEAEARRVELEAEEAATQQKLEHLSEKVEKTLIDTEAALRVATDECNITSTKTEEEASKATASRRRRKKAAWSTETAVEIEEKVIEETVVAEGAQTTVQQECVAGAISRVRSKASRTKFKRTSETTPERGAGPQKPTSPFHFSPIKTPPSKAPPSQEKSPFHFSPIKTPPPKVQIQGPPSPFHYSPPRSPAAADASSAHPPQLHTTRLRTEKVTMQERTPQSRLFPSSEFPTVTPQGGLAASSGSKPQSTTPYDQPIPEASHGAPQKESLSKPQKPGHLKLQDFGMSGSTPTAPAAPAARRERPAQSSTTSDKKTPETSQAAPQKESVTQPQKSGYLNLQDFGMPGGPSTSRAAPAARRGREHAPKDSWGGLV</sequence>
<feature type="coiled-coil region" evidence="1">
    <location>
        <begin position="271"/>
        <end position="330"/>
    </location>
</feature>
<feature type="compositionally biased region" description="Low complexity" evidence="2">
    <location>
        <begin position="650"/>
        <end position="660"/>
    </location>
</feature>
<proteinExistence type="predicted"/>
<dbReference type="AlphaFoldDB" id="A0AAW1UTP7"/>
<feature type="compositionally biased region" description="Polar residues" evidence="2">
    <location>
        <begin position="620"/>
        <end position="640"/>
    </location>
</feature>
<feature type="compositionally biased region" description="Basic and acidic residues" evidence="2">
    <location>
        <begin position="64"/>
        <end position="74"/>
    </location>
</feature>
<reference evidence="3 4" key="1">
    <citation type="submission" date="2023-03" db="EMBL/GenBank/DDBJ databases">
        <title>Genome insight into feeding habits of ladybird beetles.</title>
        <authorList>
            <person name="Li H.-S."/>
            <person name="Huang Y.-H."/>
            <person name="Pang H."/>
        </authorList>
    </citation>
    <scope>NUCLEOTIDE SEQUENCE [LARGE SCALE GENOMIC DNA]</scope>
    <source>
        <strain evidence="3">SYSU_2023b</strain>
        <tissue evidence="3">Whole body</tissue>
    </source>
</reference>
<comment type="caution">
    <text evidence="3">The sequence shown here is derived from an EMBL/GenBank/DDBJ whole genome shotgun (WGS) entry which is preliminary data.</text>
</comment>
<feature type="compositionally biased region" description="Polar residues" evidence="2">
    <location>
        <begin position="519"/>
        <end position="538"/>
    </location>
</feature>
<keyword evidence="1" id="KW-0175">Coiled coil</keyword>
<evidence type="ECO:0000256" key="2">
    <source>
        <dbReference type="SAM" id="MobiDB-lite"/>
    </source>
</evidence>
<feature type="compositionally biased region" description="Basic residues" evidence="2">
    <location>
        <begin position="413"/>
        <end position="423"/>
    </location>
</feature>
<evidence type="ECO:0000256" key="1">
    <source>
        <dbReference type="SAM" id="Coils"/>
    </source>
</evidence>
<gene>
    <name evidence="3" type="ORF">WA026_001393</name>
</gene>